<keyword evidence="3" id="KW-1185">Reference proteome</keyword>
<feature type="transmembrane region" description="Helical" evidence="1">
    <location>
        <begin position="225"/>
        <end position="242"/>
    </location>
</feature>
<evidence type="ECO:0000313" key="2">
    <source>
        <dbReference type="EMBL" id="MBP2111809.1"/>
    </source>
</evidence>
<feature type="transmembrane region" description="Helical" evidence="1">
    <location>
        <begin position="172"/>
        <end position="189"/>
    </location>
</feature>
<organism evidence="2 3">
    <name type="scientific">Paenibacillus silagei</name>
    <dbReference type="NCBI Taxonomy" id="1670801"/>
    <lineage>
        <taxon>Bacteria</taxon>
        <taxon>Bacillati</taxon>
        <taxon>Bacillota</taxon>
        <taxon>Bacilli</taxon>
        <taxon>Bacillales</taxon>
        <taxon>Paenibacillaceae</taxon>
        <taxon>Paenibacillus</taxon>
    </lineage>
</organism>
<feature type="transmembrane region" description="Helical" evidence="1">
    <location>
        <begin position="114"/>
        <end position="134"/>
    </location>
</feature>
<feature type="transmembrane region" description="Helical" evidence="1">
    <location>
        <begin position="89"/>
        <end position="108"/>
    </location>
</feature>
<feature type="transmembrane region" description="Helical" evidence="1">
    <location>
        <begin position="196"/>
        <end position="213"/>
    </location>
</feature>
<comment type="caution">
    <text evidence="2">The sequence shown here is derived from an EMBL/GenBank/DDBJ whole genome shotgun (WGS) entry which is preliminary data.</text>
</comment>
<dbReference type="RefSeq" id="WP_209872058.1">
    <property type="nucleotide sequence ID" value="NZ_JAGGLV010000005.1"/>
</dbReference>
<feature type="transmembrane region" description="Helical" evidence="1">
    <location>
        <begin position="276"/>
        <end position="295"/>
    </location>
</feature>
<dbReference type="EMBL" id="JAGGLV010000005">
    <property type="protein sequence ID" value="MBP2111809.1"/>
    <property type="molecule type" value="Genomic_DNA"/>
</dbReference>
<gene>
    <name evidence="2" type="ORF">J2Z70_001950</name>
</gene>
<dbReference type="Proteomes" id="UP000773462">
    <property type="component" value="Unassembled WGS sequence"/>
</dbReference>
<evidence type="ECO:0000313" key="3">
    <source>
        <dbReference type="Proteomes" id="UP000773462"/>
    </source>
</evidence>
<accession>A0ABS4NP20</accession>
<name>A0ABS4NP20_9BACL</name>
<proteinExistence type="predicted"/>
<reference evidence="2 3" key="1">
    <citation type="submission" date="2021-03" db="EMBL/GenBank/DDBJ databases">
        <title>Genomic Encyclopedia of Type Strains, Phase IV (KMG-IV): sequencing the most valuable type-strain genomes for metagenomic binning, comparative biology and taxonomic classification.</title>
        <authorList>
            <person name="Goeker M."/>
        </authorList>
    </citation>
    <scope>NUCLEOTIDE SEQUENCE [LARGE SCALE GENOMIC DNA]</scope>
    <source>
        <strain evidence="2 3">DSM 101953</strain>
    </source>
</reference>
<keyword evidence="1" id="KW-1133">Transmembrane helix</keyword>
<protein>
    <recommendedName>
        <fullName evidence="4">DUF2157 domain-containing protein</fullName>
    </recommendedName>
</protein>
<sequence length="305" mass="34813">MLSRRFTNAGAPLCAGAYNESEGKFWKEGCRLNLEKRDTILREIQYWRRSKLLPEQYCDFLTNLYDDQAEVKDSNPVSLRNLQQGSIKIWLFGFGIISLIFLISLYFSVFPWPLQLATALSVLIICYGYSAIYLNRNKTISLMLAGIGSILTLGFGLWLIELHKLDADFWTPLLIAACGLLWCVLGFFLRIGLLHFCGYAFWALLYAGFFGHVRPDASLLELELLWLPLCVLMIWMSWLMYHKVSGVSGVYLGAGAALWLMPEVDALWLRAGFPEWTSLILILKIAVGLALLFLFRKKWITWVAS</sequence>
<feature type="transmembrane region" description="Helical" evidence="1">
    <location>
        <begin position="141"/>
        <end position="160"/>
    </location>
</feature>
<keyword evidence="1" id="KW-0812">Transmembrane</keyword>
<evidence type="ECO:0000256" key="1">
    <source>
        <dbReference type="SAM" id="Phobius"/>
    </source>
</evidence>
<feature type="transmembrane region" description="Helical" evidence="1">
    <location>
        <begin position="249"/>
        <end position="270"/>
    </location>
</feature>
<evidence type="ECO:0008006" key="4">
    <source>
        <dbReference type="Google" id="ProtNLM"/>
    </source>
</evidence>
<keyword evidence="1" id="KW-0472">Membrane</keyword>